<feature type="domain" description="Exonuclease" evidence="3">
    <location>
        <begin position="71"/>
        <end position="233"/>
    </location>
</feature>
<comment type="function">
    <text evidence="1">DNA polymerase III is a complex, multichain enzyme responsible for most of the replicative synthesis in bacteria. The epsilon subunit contain the editing function and is a proofreading 3'-5' exonuclease.</text>
</comment>
<dbReference type="AlphaFoldDB" id="A0A4Q9JWM4"/>
<organism evidence="4 5">
    <name type="scientific">Campylobacter novaezeelandiae</name>
    <dbReference type="NCBI Taxonomy" id="2267891"/>
    <lineage>
        <taxon>Bacteria</taxon>
        <taxon>Pseudomonadati</taxon>
        <taxon>Campylobacterota</taxon>
        <taxon>Epsilonproteobacteria</taxon>
        <taxon>Campylobacterales</taxon>
        <taxon>Campylobacteraceae</taxon>
        <taxon>Campylobacter</taxon>
    </lineage>
</organism>
<dbReference type="GO" id="GO:0003887">
    <property type="term" value="F:DNA-directed DNA polymerase activity"/>
    <property type="evidence" value="ECO:0007669"/>
    <property type="project" value="InterPro"/>
</dbReference>
<dbReference type="Pfam" id="PF00929">
    <property type="entry name" value="RNase_T"/>
    <property type="match status" value="1"/>
</dbReference>
<name>A0A4Q9JWM4_9BACT</name>
<dbReference type="PANTHER" id="PTHR30231">
    <property type="entry name" value="DNA POLYMERASE III SUBUNIT EPSILON"/>
    <property type="match status" value="1"/>
</dbReference>
<dbReference type="PANTHER" id="PTHR30231:SF41">
    <property type="entry name" value="DNA POLYMERASE III SUBUNIT EPSILON"/>
    <property type="match status" value="1"/>
</dbReference>
<dbReference type="GO" id="GO:0005829">
    <property type="term" value="C:cytosol"/>
    <property type="evidence" value="ECO:0007669"/>
    <property type="project" value="TreeGrafter"/>
</dbReference>
<dbReference type="RefSeq" id="WP_131186504.1">
    <property type="nucleotide sequence ID" value="NZ_QPGR01000004.1"/>
</dbReference>
<dbReference type="GO" id="GO:0003677">
    <property type="term" value="F:DNA binding"/>
    <property type="evidence" value="ECO:0007669"/>
    <property type="project" value="InterPro"/>
</dbReference>
<comment type="subunit">
    <text evidence="2">DNA polymerase III contains a core (composed of alpha, epsilon and theta chains) that associates with a tau subunit. This core dimerizes to form the POLIII' complex. PolIII' associates with the gamma complex (composed of gamma, delta, delta', psi and chi chains) and with the beta chain to form the complete DNA polymerase III complex.</text>
</comment>
<keyword evidence="4" id="KW-0378">Hydrolase</keyword>
<dbReference type="NCBIfam" id="TIGR00573">
    <property type="entry name" value="dnaq"/>
    <property type="match status" value="1"/>
</dbReference>
<dbReference type="GO" id="GO:0045004">
    <property type="term" value="P:DNA replication proofreading"/>
    <property type="evidence" value="ECO:0007669"/>
    <property type="project" value="TreeGrafter"/>
</dbReference>
<dbReference type="GO" id="GO:0008408">
    <property type="term" value="F:3'-5' exonuclease activity"/>
    <property type="evidence" value="ECO:0007669"/>
    <property type="project" value="TreeGrafter"/>
</dbReference>
<dbReference type="EMBL" id="QPGR01000004">
    <property type="protein sequence ID" value="TBR81471.1"/>
    <property type="molecule type" value="Genomic_DNA"/>
</dbReference>
<keyword evidence="5" id="KW-1185">Reference proteome</keyword>
<reference evidence="4 5" key="1">
    <citation type="submission" date="2018-07" db="EMBL/GenBank/DDBJ databases">
        <title>Campylobacter zealandensis sp. nov., isolated from birds and water in New Zealand.</title>
        <authorList>
            <person name="Wilkinson D.A."/>
            <person name="Biggs P.J."/>
            <person name="French N.P."/>
            <person name="Midwinter A.C."/>
        </authorList>
    </citation>
    <scope>NUCLEOTIDE SEQUENCE [LARGE SCALE GENOMIC DNA]</scope>
    <source>
        <strain evidence="4 5">B423b</strain>
    </source>
</reference>
<accession>A0A4Q9JWM4</accession>
<evidence type="ECO:0000256" key="2">
    <source>
        <dbReference type="ARBA" id="ARBA00026073"/>
    </source>
</evidence>
<dbReference type="InterPro" id="IPR013520">
    <property type="entry name" value="Ribonucl_H"/>
</dbReference>
<dbReference type="InterPro" id="IPR036397">
    <property type="entry name" value="RNaseH_sf"/>
</dbReference>
<proteinExistence type="predicted"/>
<evidence type="ECO:0000256" key="1">
    <source>
        <dbReference type="ARBA" id="ARBA00025483"/>
    </source>
</evidence>
<dbReference type="FunFam" id="3.30.420.10:FF:000045">
    <property type="entry name" value="3'-5' exonuclease DinG"/>
    <property type="match status" value="1"/>
</dbReference>
<dbReference type="InterPro" id="IPR012337">
    <property type="entry name" value="RNaseH-like_sf"/>
</dbReference>
<dbReference type="SMART" id="SM00479">
    <property type="entry name" value="EXOIII"/>
    <property type="match status" value="1"/>
</dbReference>
<evidence type="ECO:0000259" key="3">
    <source>
        <dbReference type="SMART" id="SM00479"/>
    </source>
</evidence>
<gene>
    <name evidence="4" type="ORF">DU473_03065</name>
</gene>
<dbReference type="Gene3D" id="3.30.420.10">
    <property type="entry name" value="Ribonuclease H-like superfamily/Ribonuclease H"/>
    <property type="match status" value="1"/>
</dbReference>
<evidence type="ECO:0000313" key="4">
    <source>
        <dbReference type="EMBL" id="TBR81471.1"/>
    </source>
</evidence>
<evidence type="ECO:0000313" key="5">
    <source>
        <dbReference type="Proteomes" id="UP000292583"/>
    </source>
</evidence>
<dbReference type="Proteomes" id="UP000292583">
    <property type="component" value="Unassembled WGS sequence"/>
</dbReference>
<keyword evidence="4" id="KW-0269">Exonuclease</keyword>
<dbReference type="InterPro" id="IPR006054">
    <property type="entry name" value="DnaQ"/>
</dbReference>
<comment type="caution">
    <text evidence="4">The sequence shown here is derived from an EMBL/GenBank/DDBJ whole genome shotgun (WGS) entry which is preliminary data.</text>
</comment>
<dbReference type="OrthoDB" id="9804290at2"/>
<sequence length="267" mass="30737">MNLQQIDLIITKLIRQSRSYEWVINEFSMIDELKDLNLDLRLLEFMGISFNLNKDNTLTLKSRTKNFKEEIFCIVDIESTGGIKNGNILEIGAVKIQNFKEIDHFCSLIKVEEIPDKITELTGINIDMVKNAPALDIVLKQFRTFLKDSIFVAHNVRFDYSFISKALNNCNLGILLNRRICTIEFAQCCIDSPRYKLETLKEVLGIQNIHHRALNDALAAAEIFKYCLSKLPYHIKTTEELISFIRTSRSKTNNKSLQNSPKTKENG</sequence>
<dbReference type="NCBIfam" id="NF006316">
    <property type="entry name" value="PRK08517.1"/>
    <property type="match status" value="1"/>
</dbReference>
<keyword evidence="4" id="KW-0540">Nuclease</keyword>
<dbReference type="SUPFAM" id="SSF53098">
    <property type="entry name" value="Ribonuclease H-like"/>
    <property type="match status" value="1"/>
</dbReference>
<dbReference type="CDD" id="cd06127">
    <property type="entry name" value="DEDDh"/>
    <property type="match status" value="1"/>
</dbReference>
<protein>
    <submittedName>
        <fullName evidence="4">3'-5' exonuclease</fullName>
    </submittedName>
</protein>